<organism evidence="1 2">
    <name type="scientific">Thanatephorus cucumeris (strain AG1-IA)</name>
    <name type="common">Rice sheath blight fungus</name>
    <name type="synonym">Rhizoctonia solani</name>
    <dbReference type="NCBI Taxonomy" id="983506"/>
    <lineage>
        <taxon>Eukaryota</taxon>
        <taxon>Fungi</taxon>
        <taxon>Dikarya</taxon>
        <taxon>Basidiomycota</taxon>
        <taxon>Agaricomycotina</taxon>
        <taxon>Agaricomycetes</taxon>
        <taxon>Cantharellales</taxon>
        <taxon>Ceratobasidiaceae</taxon>
        <taxon>Rhizoctonia</taxon>
        <taxon>Rhizoctonia solani AG-1</taxon>
    </lineage>
</organism>
<keyword evidence="2" id="KW-1185">Reference proteome</keyword>
<protein>
    <submittedName>
        <fullName evidence="1">Uncharacterized protein</fullName>
    </submittedName>
</protein>
<gene>
    <name evidence="1" type="ORF">AG1IA_09117</name>
</gene>
<comment type="caution">
    <text evidence="1">The sequence shown here is derived from an EMBL/GenBank/DDBJ whole genome shotgun (WGS) entry which is preliminary data.</text>
</comment>
<dbReference type="EMBL" id="AFRT01003028">
    <property type="protein sequence ID" value="ELU36864.1"/>
    <property type="molecule type" value="Genomic_DNA"/>
</dbReference>
<proteinExistence type="predicted"/>
<reference evidence="1 2" key="1">
    <citation type="journal article" date="2013" name="Nat. Commun.">
        <title>The evolution and pathogenic mechanisms of the rice sheath blight pathogen.</title>
        <authorList>
            <person name="Zheng A."/>
            <person name="Lin R."/>
            <person name="Xu L."/>
            <person name="Qin P."/>
            <person name="Tang C."/>
            <person name="Ai P."/>
            <person name="Zhang D."/>
            <person name="Liu Y."/>
            <person name="Sun Z."/>
            <person name="Feng H."/>
            <person name="Wang Y."/>
            <person name="Chen Y."/>
            <person name="Liang X."/>
            <person name="Fu R."/>
            <person name="Li Q."/>
            <person name="Zhang J."/>
            <person name="Yu X."/>
            <person name="Xie Z."/>
            <person name="Ding L."/>
            <person name="Guan P."/>
            <person name="Tang J."/>
            <person name="Liang Y."/>
            <person name="Wang S."/>
            <person name="Deng Q."/>
            <person name="Li S."/>
            <person name="Zhu J."/>
            <person name="Wang L."/>
            <person name="Liu H."/>
            <person name="Li P."/>
        </authorList>
    </citation>
    <scope>NUCLEOTIDE SEQUENCE [LARGE SCALE GENOMIC DNA]</scope>
    <source>
        <strain evidence="2">AG-1 IA</strain>
    </source>
</reference>
<evidence type="ECO:0000313" key="2">
    <source>
        <dbReference type="Proteomes" id="UP000011668"/>
    </source>
</evidence>
<evidence type="ECO:0000313" key="1">
    <source>
        <dbReference type="EMBL" id="ELU36864.1"/>
    </source>
</evidence>
<name>L8WKI2_THACA</name>
<accession>L8WKI2</accession>
<dbReference type="AlphaFoldDB" id="L8WKI2"/>
<dbReference type="Proteomes" id="UP000011668">
    <property type="component" value="Unassembled WGS sequence"/>
</dbReference>
<sequence>MECPELKHISQQSNLRDNSVRQNKKTNLRPKALGERINPGYFYFDNWYNIFFTAHPRLIDQRIGIISLISHRRPPRKHQLCEHYQNCIVAYYVLDQCESGYELLASKIYHHQPLYSIPTTAKLYTLIQMRCLCFLSHGENAPLFDMPAADEYPPADLNK</sequence>
<dbReference type="HOGENOM" id="CLU_1661992_0_0_1"/>